<evidence type="ECO:0000259" key="6">
    <source>
        <dbReference type="SMART" id="SM00849"/>
    </source>
</evidence>
<name>A0A559JTT8_9BACL</name>
<reference evidence="7 8" key="1">
    <citation type="submission" date="2019-07" db="EMBL/GenBank/DDBJ databases">
        <authorList>
            <person name="Kim J."/>
        </authorList>
    </citation>
    <scope>NUCLEOTIDE SEQUENCE [LARGE SCALE GENOMIC DNA]</scope>
    <source>
        <strain evidence="7 8">G13</strain>
    </source>
</reference>
<comment type="caution">
    <text evidence="7">The sequence shown here is derived from an EMBL/GenBank/DDBJ whole genome shotgun (WGS) entry which is preliminary data.</text>
</comment>
<dbReference type="InterPro" id="IPR022877">
    <property type="entry name" value="UPF0173"/>
</dbReference>
<evidence type="ECO:0000256" key="4">
    <source>
        <dbReference type="ARBA" id="ARBA00048505"/>
    </source>
</evidence>
<comment type="catalytic activity">
    <reaction evidence="4">
        <text>3',5'-cyclic UMP + H2O = UMP + H(+)</text>
        <dbReference type="Rhea" id="RHEA:70575"/>
        <dbReference type="ChEBI" id="CHEBI:15377"/>
        <dbReference type="ChEBI" id="CHEBI:15378"/>
        <dbReference type="ChEBI" id="CHEBI:57865"/>
        <dbReference type="ChEBI" id="CHEBI:184387"/>
    </reaction>
    <physiologicalReaction direction="left-to-right" evidence="4">
        <dbReference type="Rhea" id="RHEA:70576"/>
    </physiologicalReaction>
</comment>
<dbReference type="SMART" id="SM00849">
    <property type="entry name" value="Lactamase_B"/>
    <property type="match status" value="1"/>
</dbReference>
<gene>
    <name evidence="7" type="ORF">FPZ45_05335</name>
</gene>
<feature type="domain" description="Metallo-beta-lactamase" evidence="6">
    <location>
        <begin position="7"/>
        <end position="192"/>
    </location>
</feature>
<organism evidence="7 8">
    <name type="scientific">Cohnella terricola</name>
    <dbReference type="NCBI Taxonomy" id="1289167"/>
    <lineage>
        <taxon>Bacteria</taxon>
        <taxon>Bacillati</taxon>
        <taxon>Bacillota</taxon>
        <taxon>Bacilli</taxon>
        <taxon>Bacillales</taxon>
        <taxon>Paenibacillaceae</taxon>
        <taxon>Cohnella</taxon>
    </lineage>
</organism>
<evidence type="ECO:0000256" key="2">
    <source>
        <dbReference type="ARBA" id="ARBA00034221"/>
    </source>
</evidence>
<accession>A0A559JTT8</accession>
<dbReference type="Proteomes" id="UP000316330">
    <property type="component" value="Unassembled WGS sequence"/>
</dbReference>
<dbReference type="PANTHER" id="PTHR43546:SF3">
    <property type="entry name" value="UPF0173 METAL-DEPENDENT HYDROLASE MJ1163"/>
    <property type="match status" value="1"/>
</dbReference>
<comment type="catalytic activity">
    <reaction evidence="2">
        <text>3',5'-cyclic CMP + H2O = CMP + H(+)</text>
        <dbReference type="Rhea" id="RHEA:72675"/>
        <dbReference type="ChEBI" id="CHEBI:15377"/>
        <dbReference type="ChEBI" id="CHEBI:15378"/>
        <dbReference type="ChEBI" id="CHEBI:58003"/>
        <dbReference type="ChEBI" id="CHEBI:60377"/>
    </reaction>
    <physiologicalReaction direction="left-to-right" evidence="2">
        <dbReference type="Rhea" id="RHEA:72676"/>
    </physiologicalReaction>
</comment>
<dbReference type="SUPFAM" id="SSF56281">
    <property type="entry name" value="Metallo-hydrolase/oxidoreductase"/>
    <property type="match status" value="1"/>
</dbReference>
<evidence type="ECO:0000256" key="1">
    <source>
        <dbReference type="ARBA" id="ARBA00022801"/>
    </source>
</evidence>
<evidence type="ECO:0000313" key="8">
    <source>
        <dbReference type="Proteomes" id="UP000316330"/>
    </source>
</evidence>
<dbReference type="GO" id="GO:0016787">
    <property type="term" value="F:hydrolase activity"/>
    <property type="evidence" value="ECO:0007669"/>
    <property type="project" value="UniProtKB-UniRule"/>
</dbReference>
<dbReference type="HAMAP" id="MF_00457">
    <property type="entry name" value="UPF0173"/>
    <property type="match status" value="1"/>
</dbReference>
<dbReference type="InterPro" id="IPR036866">
    <property type="entry name" value="RibonucZ/Hydroxyglut_hydro"/>
</dbReference>
<dbReference type="Pfam" id="PF12706">
    <property type="entry name" value="Lactamase_B_2"/>
    <property type="match status" value="1"/>
</dbReference>
<dbReference type="InterPro" id="IPR001279">
    <property type="entry name" value="Metallo-B-lactamas"/>
</dbReference>
<sequence length="237" mass="25811">MEITYHGHSCIQIVTEGKSLLIDPFLRGNPLAVTKPEDIRTDYILLTHAHTDHILDAEPIARANEATIVATFELATYMSWKKLKTIDMNIGGTVDLGFAKVKMIQAFHSSGIFLEDGQIIYGGMPAGFIVEAEGLTLLHAGDTALFSDMKMIGERHSIDVAILPIGDHFTMGPDDALQAAEWYGAKHVIPVHYNTFPPIRQDSEAFVRRLEAQGQCGSALAPGEKLEITAAGLRGGK</sequence>
<dbReference type="RefSeq" id="WP_144699152.1">
    <property type="nucleotide sequence ID" value="NZ_VNJJ01000002.1"/>
</dbReference>
<evidence type="ECO:0000256" key="3">
    <source>
        <dbReference type="ARBA" id="ARBA00034301"/>
    </source>
</evidence>
<protein>
    <recommendedName>
        <fullName evidence="5">UPF0173 metal-dependent hydrolase FPZ45_05335</fullName>
    </recommendedName>
</protein>
<dbReference type="Gene3D" id="3.60.15.10">
    <property type="entry name" value="Ribonuclease Z/Hydroxyacylglutathione hydrolase-like"/>
    <property type="match status" value="1"/>
</dbReference>
<keyword evidence="8" id="KW-1185">Reference proteome</keyword>
<evidence type="ECO:0000313" key="7">
    <source>
        <dbReference type="EMBL" id="TVY03298.1"/>
    </source>
</evidence>
<evidence type="ECO:0000256" key="5">
    <source>
        <dbReference type="HAMAP-Rule" id="MF_00457"/>
    </source>
</evidence>
<proteinExistence type="inferred from homology"/>
<dbReference type="NCBIfam" id="NF001911">
    <property type="entry name" value="PRK00685.1"/>
    <property type="match status" value="1"/>
</dbReference>
<dbReference type="InterPro" id="IPR050114">
    <property type="entry name" value="UPF0173_UPF0282_UlaG_hydrolase"/>
</dbReference>
<dbReference type="AlphaFoldDB" id="A0A559JTT8"/>
<dbReference type="PANTHER" id="PTHR43546">
    <property type="entry name" value="UPF0173 METAL-DEPENDENT HYDROLASE MJ1163-RELATED"/>
    <property type="match status" value="1"/>
</dbReference>
<dbReference type="EMBL" id="VNJJ01000002">
    <property type="protein sequence ID" value="TVY03298.1"/>
    <property type="molecule type" value="Genomic_DNA"/>
</dbReference>
<dbReference type="OrthoDB" id="9789133at2"/>
<comment type="similarity">
    <text evidence="5">Belongs to the UPF0173 family.</text>
</comment>
<comment type="function">
    <text evidence="3">Counteracts the endogenous Pycsar antiviral defense system. Phosphodiesterase that enables metal-dependent hydrolysis of host cyclic nucleotide Pycsar defense signals such as cCMP and cUMP.</text>
</comment>
<keyword evidence="1 5" id="KW-0378">Hydrolase</keyword>